<dbReference type="AlphaFoldDB" id="A0AA88LP56"/>
<evidence type="ECO:0000256" key="8">
    <source>
        <dbReference type="ARBA" id="ARBA00023157"/>
    </source>
</evidence>
<dbReference type="InterPro" id="IPR003987">
    <property type="entry name" value="ICAM_VCAM_N"/>
</dbReference>
<reference evidence="13" key="1">
    <citation type="submission" date="2023-07" db="EMBL/GenBank/DDBJ databases">
        <title>Chromosome-level Genome Assembly of Striped Snakehead (Channa striata).</title>
        <authorList>
            <person name="Liu H."/>
        </authorList>
    </citation>
    <scope>NUCLEOTIDE SEQUENCE</scope>
    <source>
        <strain evidence="13">Gz</strain>
        <tissue evidence="13">Muscle</tissue>
    </source>
</reference>
<organism evidence="13 14">
    <name type="scientific">Channa striata</name>
    <name type="common">Snakehead murrel</name>
    <name type="synonym">Ophicephalus striatus</name>
    <dbReference type="NCBI Taxonomy" id="64152"/>
    <lineage>
        <taxon>Eukaryota</taxon>
        <taxon>Metazoa</taxon>
        <taxon>Chordata</taxon>
        <taxon>Craniata</taxon>
        <taxon>Vertebrata</taxon>
        <taxon>Euteleostomi</taxon>
        <taxon>Actinopterygii</taxon>
        <taxon>Neopterygii</taxon>
        <taxon>Teleostei</taxon>
        <taxon>Neoteleostei</taxon>
        <taxon>Acanthomorphata</taxon>
        <taxon>Anabantaria</taxon>
        <taxon>Anabantiformes</taxon>
        <taxon>Channoidei</taxon>
        <taxon>Channidae</taxon>
        <taxon>Channa</taxon>
    </lineage>
</organism>
<evidence type="ECO:0000256" key="3">
    <source>
        <dbReference type="ARBA" id="ARBA00022729"/>
    </source>
</evidence>
<sequence length="248" mass="27310">MSLRLILGVVFFMSYLRGVHVSTCDTKCKDTPVFTPSRLVVKHGDPAFATCSICGSSCPKDLFGLEKSVGQHLTKGPTVEWKVDKMTEWSPSAVCYYNVNSQKCCGALPVTVYKPPDKVVFSFDNRTEMFEGQQYNLQCAVYNVAPIENLSVTFYRGKTPLARPTSKKKPERTPLTETYTLSATLQKQDDGAQYWCEAKLELGPEGPQPPPVVKSQQVVASVNSDAVTVISSLSLLLGLFSVLSFCLE</sequence>
<dbReference type="Proteomes" id="UP001187415">
    <property type="component" value="Unassembled WGS sequence"/>
</dbReference>
<evidence type="ECO:0000313" key="14">
    <source>
        <dbReference type="Proteomes" id="UP001187415"/>
    </source>
</evidence>
<evidence type="ECO:0000256" key="11">
    <source>
        <dbReference type="SAM" id="SignalP"/>
    </source>
</evidence>
<comment type="caution">
    <text evidence="13">The sequence shown here is derived from an EMBL/GenBank/DDBJ whole genome shotgun (WGS) entry which is preliminary data.</text>
</comment>
<evidence type="ECO:0000256" key="7">
    <source>
        <dbReference type="ARBA" id="ARBA00023136"/>
    </source>
</evidence>
<evidence type="ECO:0000256" key="1">
    <source>
        <dbReference type="ARBA" id="ARBA00004479"/>
    </source>
</evidence>
<dbReference type="InterPro" id="IPR013783">
    <property type="entry name" value="Ig-like_fold"/>
</dbReference>
<keyword evidence="2" id="KW-0812">Transmembrane</keyword>
<keyword evidence="9" id="KW-0325">Glycoprotein</keyword>
<evidence type="ECO:0000259" key="12">
    <source>
        <dbReference type="PROSITE" id="PS50835"/>
    </source>
</evidence>
<evidence type="ECO:0000313" key="13">
    <source>
        <dbReference type="EMBL" id="KAK2817333.1"/>
    </source>
</evidence>
<dbReference type="EMBL" id="JAUPFM010000021">
    <property type="protein sequence ID" value="KAK2817333.1"/>
    <property type="molecule type" value="Genomic_DNA"/>
</dbReference>
<feature type="domain" description="Ig-like" evidence="12">
    <location>
        <begin position="116"/>
        <end position="198"/>
    </location>
</feature>
<keyword evidence="4" id="KW-0677">Repeat</keyword>
<keyword evidence="7" id="KW-0472">Membrane</keyword>
<dbReference type="PANTHER" id="PTHR13771:SF9">
    <property type="entry name" value="INTERCELLULAR ADHESION MOLECULE 5"/>
    <property type="match status" value="1"/>
</dbReference>
<comment type="subcellular location">
    <subcellularLocation>
        <location evidence="1">Membrane</location>
        <topology evidence="1">Single-pass type I membrane protein</topology>
    </subcellularLocation>
</comment>
<feature type="signal peptide" evidence="11">
    <location>
        <begin position="1"/>
        <end position="21"/>
    </location>
</feature>
<keyword evidence="14" id="KW-1185">Reference proteome</keyword>
<dbReference type="InterPro" id="IPR036179">
    <property type="entry name" value="Ig-like_dom_sf"/>
</dbReference>
<dbReference type="InterPro" id="IPR047012">
    <property type="entry name" value="ICAM_VCAM"/>
</dbReference>
<gene>
    <name evidence="13" type="ORF">Q5P01_025524</name>
</gene>
<keyword evidence="8" id="KW-1015">Disulfide bond</keyword>
<keyword evidence="6" id="KW-1133">Transmembrane helix</keyword>
<proteinExistence type="predicted"/>
<dbReference type="Gene3D" id="2.60.40.10">
    <property type="entry name" value="Immunoglobulins"/>
    <property type="match status" value="2"/>
</dbReference>
<dbReference type="GO" id="GO:0098609">
    <property type="term" value="P:cell-cell adhesion"/>
    <property type="evidence" value="ECO:0007669"/>
    <property type="project" value="InterPro"/>
</dbReference>
<evidence type="ECO:0000256" key="5">
    <source>
        <dbReference type="ARBA" id="ARBA00022889"/>
    </source>
</evidence>
<keyword evidence="10" id="KW-0393">Immunoglobulin domain</keyword>
<dbReference type="InterPro" id="IPR007110">
    <property type="entry name" value="Ig-like_dom"/>
</dbReference>
<name>A0AA88LP56_CHASR</name>
<protein>
    <recommendedName>
        <fullName evidence="12">Ig-like domain-containing protein</fullName>
    </recommendedName>
</protein>
<evidence type="ECO:0000256" key="10">
    <source>
        <dbReference type="ARBA" id="ARBA00023319"/>
    </source>
</evidence>
<dbReference type="PRINTS" id="PR01472">
    <property type="entry name" value="ICAMVCAM1"/>
</dbReference>
<keyword evidence="3 11" id="KW-0732">Signal</keyword>
<feature type="chain" id="PRO_5041635498" description="Ig-like domain-containing protein" evidence="11">
    <location>
        <begin position="22"/>
        <end position="248"/>
    </location>
</feature>
<evidence type="ECO:0000256" key="2">
    <source>
        <dbReference type="ARBA" id="ARBA00022692"/>
    </source>
</evidence>
<accession>A0AA88LP56</accession>
<dbReference type="GO" id="GO:0016020">
    <property type="term" value="C:membrane"/>
    <property type="evidence" value="ECO:0007669"/>
    <property type="project" value="UniProtKB-SubCell"/>
</dbReference>
<dbReference type="PANTHER" id="PTHR13771">
    <property type="entry name" value="INTERCELLULAR ADHESION MOLECULE"/>
    <property type="match status" value="1"/>
</dbReference>
<evidence type="ECO:0000256" key="6">
    <source>
        <dbReference type="ARBA" id="ARBA00022989"/>
    </source>
</evidence>
<evidence type="ECO:0000256" key="4">
    <source>
        <dbReference type="ARBA" id="ARBA00022737"/>
    </source>
</evidence>
<dbReference type="SUPFAM" id="SSF48726">
    <property type="entry name" value="Immunoglobulin"/>
    <property type="match status" value="1"/>
</dbReference>
<evidence type="ECO:0000256" key="9">
    <source>
        <dbReference type="ARBA" id="ARBA00023180"/>
    </source>
</evidence>
<keyword evidence="5" id="KW-0130">Cell adhesion</keyword>
<dbReference type="PROSITE" id="PS50835">
    <property type="entry name" value="IG_LIKE"/>
    <property type="match status" value="1"/>
</dbReference>
<dbReference type="GO" id="GO:0005178">
    <property type="term" value="F:integrin binding"/>
    <property type="evidence" value="ECO:0007669"/>
    <property type="project" value="InterPro"/>
</dbReference>